<reference evidence="1" key="1">
    <citation type="submission" date="2020-08" db="EMBL/GenBank/DDBJ databases">
        <title>Multicomponent nature underlies the extraordinary mechanical properties of spider dragline silk.</title>
        <authorList>
            <person name="Kono N."/>
            <person name="Nakamura H."/>
            <person name="Mori M."/>
            <person name="Yoshida Y."/>
            <person name="Ohtoshi R."/>
            <person name="Malay A.D."/>
            <person name="Moran D.A.P."/>
            <person name="Tomita M."/>
            <person name="Numata K."/>
            <person name="Arakawa K."/>
        </authorList>
    </citation>
    <scope>NUCLEOTIDE SEQUENCE</scope>
</reference>
<dbReference type="EMBL" id="BMAW01004055">
    <property type="protein sequence ID" value="GFS86648.1"/>
    <property type="molecule type" value="Genomic_DNA"/>
</dbReference>
<proteinExistence type="predicted"/>
<organism evidence="1 2">
    <name type="scientific">Nephila pilipes</name>
    <name type="common">Giant wood spider</name>
    <name type="synonym">Nephila maculata</name>
    <dbReference type="NCBI Taxonomy" id="299642"/>
    <lineage>
        <taxon>Eukaryota</taxon>
        <taxon>Metazoa</taxon>
        <taxon>Ecdysozoa</taxon>
        <taxon>Arthropoda</taxon>
        <taxon>Chelicerata</taxon>
        <taxon>Arachnida</taxon>
        <taxon>Araneae</taxon>
        <taxon>Araneomorphae</taxon>
        <taxon>Entelegynae</taxon>
        <taxon>Araneoidea</taxon>
        <taxon>Nephilidae</taxon>
        <taxon>Nephila</taxon>
    </lineage>
</organism>
<evidence type="ECO:0000313" key="2">
    <source>
        <dbReference type="Proteomes" id="UP000887013"/>
    </source>
</evidence>
<comment type="caution">
    <text evidence="1">The sequence shown here is derived from an EMBL/GenBank/DDBJ whole genome shotgun (WGS) entry which is preliminary data.</text>
</comment>
<gene>
    <name evidence="1" type="ORF">NPIL_474881</name>
</gene>
<name>A0A8X6N080_NEPPI</name>
<sequence>MASFRMAVSLHHRADMSNRRIYSKRSGKSSSGASCLSRCSMTLTVKCIYVYCPLRTLAHGRPADRVHPQVAIPLKCNVAGQSTSHAYENRADL</sequence>
<keyword evidence="2" id="KW-1185">Reference proteome</keyword>
<dbReference type="AlphaFoldDB" id="A0A8X6N080"/>
<protein>
    <submittedName>
        <fullName evidence="1">Uncharacterized protein</fullName>
    </submittedName>
</protein>
<accession>A0A8X6N080</accession>
<evidence type="ECO:0000313" key="1">
    <source>
        <dbReference type="EMBL" id="GFS86648.1"/>
    </source>
</evidence>
<dbReference type="Proteomes" id="UP000887013">
    <property type="component" value="Unassembled WGS sequence"/>
</dbReference>